<keyword evidence="5" id="KW-1185">Reference proteome</keyword>
<dbReference type="SUPFAM" id="SSF53955">
    <property type="entry name" value="Lysozyme-like"/>
    <property type="match status" value="1"/>
</dbReference>
<evidence type="ECO:0000259" key="3">
    <source>
        <dbReference type="Pfam" id="PF00182"/>
    </source>
</evidence>
<dbReference type="InterPro" id="IPR023346">
    <property type="entry name" value="Lysozyme-like_dom_sf"/>
</dbReference>
<dbReference type="PANTHER" id="PTHR22595">
    <property type="entry name" value="CHITINASE-RELATED"/>
    <property type="match status" value="1"/>
</dbReference>
<dbReference type="InterPro" id="IPR000726">
    <property type="entry name" value="Glyco_hydro_19_cat"/>
</dbReference>
<dbReference type="Gene3D" id="1.10.530.10">
    <property type="match status" value="1"/>
</dbReference>
<dbReference type="EMBL" id="JTDE01015734">
    <property type="protein sequence ID" value="KAF7233907.1"/>
    <property type="molecule type" value="Genomic_DNA"/>
</dbReference>
<accession>A0A8S9YHE9</accession>
<evidence type="ECO:0000256" key="2">
    <source>
        <dbReference type="ARBA" id="ARBA00023157"/>
    </source>
</evidence>
<keyword evidence="2" id="KW-1015">Disulfide bond</keyword>
<dbReference type="Gene3D" id="3.30.20.10">
    <property type="entry name" value="Endochitinase, domain 2"/>
    <property type="match status" value="1"/>
</dbReference>
<gene>
    <name evidence="4" type="ORF">EG68_12535</name>
</gene>
<dbReference type="OrthoDB" id="5985073at2759"/>
<name>A0A8S9YHE9_9TREM</name>
<dbReference type="AlphaFoldDB" id="A0A8S9YHE9"/>
<dbReference type="GO" id="GO:0016998">
    <property type="term" value="P:cell wall macromolecule catabolic process"/>
    <property type="evidence" value="ECO:0007669"/>
    <property type="project" value="InterPro"/>
</dbReference>
<organism evidence="4 5">
    <name type="scientific">Paragonimus skrjabini miyazakii</name>
    <dbReference type="NCBI Taxonomy" id="59628"/>
    <lineage>
        <taxon>Eukaryota</taxon>
        <taxon>Metazoa</taxon>
        <taxon>Spiralia</taxon>
        <taxon>Lophotrochozoa</taxon>
        <taxon>Platyhelminthes</taxon>
        <taxon>Trematoda</taxon>
        <taxon>Digenea</taxon>
        <taxon>Plagiorchiida</taxon>
        <taxon>Troglotremata</taxon>
        <taxon>Troglotrematidae</taxon>
        <taxon>Paragonimus</taxon>
    </lineage>
</organism>
<dbReference type="GO" id="GO:0004568">
    <property type="term" value="F:chitinase activity"/>
    <property type="evidence" value="ECO:0007669"/>
    <property type="project" value="InterPro"/>
</dbReference>
<evidence type="ECO:0000313" key="5">
    <source>
        <dbReference type="Proteomes" id="UP000822476"/>
    </source>
</evidence>
<dbReference type="GO" id="GO:0006952">
    <property type="term" value="P:defense response"/>
    <property type="evidence" value="ECO:0007669"/>
    <property type="project" value="UniProtKB-KW"/>
</dbReference>
<proteinExistence type="predicted"/>
<evidence type="ECO:0000313" key="4">
    <source>
        <dbReference type="EMBL" id="KAF7233907.1"/>
    </source>
</evidence>
<sequence length="251" mass="28223">MDVDYYAYEVFIAAVERLANIGFPNFANEPDASEDDRKRELCAFLGNVAQKTGSGLMGLYHREELAHERAGPNSSPVNTDVGVRTQYRVGESVVMFRPGTQNKGKVRFTSASYHGRGPLEFSWGYNYGDFSKAMFGDPQVLLKRPDKLLTFPVLGMSSAIWYWMTQPSWQKAYIPHNVIYKSLSQLQPWGFGRTTVAINGDSEEGGRENGTSEEDKRVTLRITHYRKCASYLKISIGDDGEQLDTVGLSRH</sequence>
<dbReference type="PANTHER" id="PTHR22595:SF79">
    <property type="entry name" value="CHITINASE 12"/>
    <property type="match status" value="1"/>
</dbReference>
<evidence type="ECO:0000256" key="1">
    <source>
        <dbReference type="ARBA" id="ARBA00022821"/>
    </source>
</evidence>
<feature type="domain" description="Glycoside hydrolase family 19 catalytic" evidence="3">
    <location>
        <begin position="109"/>
        <end position="239"/>
    </location>
</feature>
<dbReference type="Pfam" id="PF00182">
    <property type="entry name" value="Glyco_hydro_19"/>
    <property type="match status" value="1"/>
</dbReference>
<comment type="caution">
    <text evidence="4">The sequence shown here is derived from an EMBL/GenBank/DDBJ whole genome shotgun (WGS) entry which is preliminary data.</text>
</comment>
<dbReference type="GO" id="GO:0006032">
    <property type="term" value="P:chitin catabolic process"/>
    <property type="evidence" value="ECO:0007669"/>
    <property type="project" value="InterPro"/>
</dbReference>
<protein>
    <recommendedName>
        <fullName evidence="3">Glycoside hydrolase family 19 catalytic domain-containing protein</fullName>
    </recommendedName>
</protein>
<dbReference type="Proteomes" id="UP000822476">
    <property type="component" value="Unassembled WGS sequence"/>
</dbReference>
<reference evidence="4" key="1">
    <citation type="submission" date="2019-07" db="EMBL/GenBank/DDBJ databases">
        <title>Annotation for the trematode Paragonimus miyazaki's.</title>
        <authorList>
            <person name="Choi Y.-J."/>
        </authorList>
    </citation>
    <scope>NUCLEOTIDE SEQUENCE</scope>
    <source>
        <strain evidence="4">Japan</strain>
    </source>
</reference>
<keyword evidence="1" id="KW-0611">Plant defense</keyword>
<dbReference type="CDD" id="cd00325">
    <property type="entry name" value="chitinase_GH19"/>
    <property type="match status" value="1"/>
</dbReference>